<feature type="region of interest" description="Disordered" evidence="1">
    <location>
        <begin position="68"/>
        <end position="94"/>
    </location>
</feature>
<evidence type="ECO:0008006" key="4">
    <source>
        <dbReference type="Google" id="ProtNLM"/>
    </source>
</evidence>
<dbReference type="Gene3D" id="3.40.50.1820">
    <property type="entry name" value="alpha/beta hydrolase"/>
    <property type="match status" value="1"/>
</dbReference>
<accession>A0A5P2CXD2</accession>
<dbReference type="EMBL" id="CP029190">
    <property type="protein sequence ID" value="QES46647.1"/>
    <property type="molecule type" value="Genomic_DNA"/>
</dbReference>
<evidence type="ECO:0000256" key="1">
    <source>
        <dbReference type="SAM" id="MobiDB-lite"/>
    </source>
</evidence>
<reference evidence="2 3" key="1">
    <citation type="submission" date="2018-05" db="EMBL/GenBank/DDBJ databases">
        <title>Streptomyces venezuelae.</title>
        <authorList>
            <person name="Kim W."/>
            <person name="Lee N."/>
            <person name="Cho B.-K."/>
        </authorList>
    </citation>
    <scope>NUCLEOTIDE SEQUENCE [LARGE SCALE GENOMIC DNA]</scope>
    <source>
        <strain evidence="2 3">ATCC 21782</strain>
    </source>
</reference>
<organism evidence="2 3">
    <name type="scientific">Streptomyces venezuelae</name>
    <dbReference type="NCBI Taxonomy" id="54571"/>
    <lineage>
        <taxon>Bacteria</taxon>
        <taxon>Bacillati</taxon>
        <taxon>Actinomycetota</taxon>
        <taxon>Actinomycetes</taxon>
        <taxon>Kitasatosporales</taxon>
        <taxon>Streptomycetaceae</taxon>
        <taxon>Streptomyces</taxon>
    </lineage>
</organism>
<proteinExistence type="predicted"/>
<protein>
    <recommendedName>
        <fullName evidence="4">Alpha/beta hydrolase</fullName>
    </recommendedName>
</protein>
<gene>
    <name evidence="2" type="ORF">DEJ50_01045</name>
</gene>
<feature type="compositionally biased region" description="Polar residues" evidence="1">
    <location>
        <begin position="68"/>
        <end position="78"/>
    </location>
</feature>
<name>A0A5P2CXD2_STRVZ</name>
<dbReference type="SUPFAM" id="SSF53474">
    <property type="entry name" value="alpha/beta-Hydrolases"/>
    <property type="match status" value="1"/>
</dbReference>
<dbReference type="OrthoDB" id="3483116at2"/>
<evidence type="ECO:0000313" key="2">
    <source>
        <dbReference type="EMBL" id="QES46647.1"/>
    </source>
</evidence>
<dbReference type="RefSeq" id="WP_150205527.1">
    <property type="nucleotide sequence ID" value="NZ_CP029190.1"/>
</dbReference>
<dbReference type="InterPro" id="IPR029058">
    <property type="entry name" value="AB_hydrolase_fold"/>
</dbReference>
<dbReference type="Proteomes" id="UP000325211">
    <property type="component" value="Chromosome"/>
</dbReference>
<dbReference type="AlphaFoldDB" id="A0A5P2CXD2"/>
<evidence type="ECO:0000313" key="3">
    <source>
        <dbReference type="Proteomes" id="UP000325211"/>
    </source>
</evidence>
<sequence>MTDSEVGAVSTIVGIHGIGKRQTGRHQMAPAWRAALRDGLERATGSAVAEPPLALAFYGHLFAPAATRTGTRTSTQDATRAGTGATKGPGPDPHAWLTELDGAELEDLLAAAGEAITPEEAEAAAASPAKAYTRLPRPLQTVLRALDRRFGPSAGVLYLGALREVRRYLTDTELKERIDATVRADVSPDCRVLIGHSLGSVVAFEYVRQNPGHRLDRLVTLGSPLSLRMVRRLLPNPRYGAIRGLPVTLGSWVNIRDARDPVTCGGGLRPWWPGVDDRPPVDNQGDAHAVERYLGKRETASAVLEVLPGLAP</sequence>